<proteinExistence type="predicted"/>
<dbReference type="PANTHER" id="PTHR47812:SF2">
    <property type="entry name" value="SMR (SMALL MUTS RELATED) DOMAIN-CONTAINING PROTEIN"/>
    <property type="match status" value="1"/>
</dbReference>
<dbReference type="PROSITE" id="PS50828">
    <property type="entry name" value="SMR"/>
    <property type="match status" value="1"/>
</dbReference>
<evidence type="ECO:0000313" key="4">
    <source>
        <dbReference type="Proteomes" id="UP000091857"/>
    </source>
</evidence>
<dbReference type="InterPro" id="IPR036063">
    <property type="entry name" value="Smr_dom_sf"/>
</dbReference>
<sequence length="443" mass="49194">MNANASPSYAKKLQAKGKSPGWAAFDLKQRQKQGLPQVGNDPFPPLPTTSTTSFRPCGNPPSNNGYFEGAYSSVLLPSADFPSIAEDSNCNKYTRVSDYGQVEVIEEKKPAFVLNHLKELHSWADKSLIEDVMAAVNGDIDKATVFLEEIISTDNSEENGEAKYFSNCDDFQCDTEEDESVLLGRNSDLAADIADLSSTLEDALKGNYKQSKNVHAACGHRLSEAAAANMKLILGHIRSFPVEPEWEEHDVYLSHRRNALRMMRLAARHSRAATNAFLRGDHFSAQQNSLKARKEWLNAERLNAKAAKEILSIRNSENNPWKLDLHGLHAAEAVKALQEHLNKIETLLLKDRPVSPGRFKTKNGIVSSSLKPFISIDMENLDKQQAGLRHRTVSLQVITGIGNHSRGQAAIPTAVRSFLSENGYHFDEARPGVISVRPKFRHR</sequence>
<dbReference type="STRING" id="3983.A0A2C9UTB4"/>
<dbReference type="Gene3D" id="3.30.1370.110">
    <property type="match status" value="1"/>
</dbReference>
<organism evidence="3 4">
    <name type="scientific">Manihot esculenta</name>
    <name type="common">Cassava</name>
    <name type="synonym">Jatropha manihot</name>
    <dbReference type="NCBI Taxonomy" id="3983"/>
    <lineage>
        <taxon>Eukaryota</taxon>
        <taxon>Viridiplantae</taxon>
        <taxon>Streptophyta</taxon>
        <taxon>Embryophyta</taxon>
        <taxon>Tracheophyta</taxon>
        <taxon>Spermatophyta</taxon>
        <taxon>Magnoliopsida</taxon>
        <taxon>eudicotyledons</taxon>
        <taxon>Gunneridae</taxon>
        <taxon>Pentapetalae</taxon>
        <taxon>rosids</taxon>
        <taxon>fabids</taxon>
        <taxon>Malpighiales</taxon>
        <taxon>Euphorbiaceae</taxon>
        <taxon>Crotonoideae</taxon>
        <taxon>Manihoteae</taxon>
        <taxon>Manihot</taxon>
    </lineage>
</organism>
<dbReference type="PANTHER" id="PTHR47812">
    <property type="entry name" value="SMR (SMALL MUTS RELATED) DOMAIN-CONTAINING PROTEIN"/>
    <property type="match status" value="1"/>
</dbReference>
<dbReference type="OrthoDB" id="3231855at2759"/>
<name>A0A2C9UTB4_MANES</name>
<dbReference type="EMBL" id="CM004399">
    <property type="protein sequence ID" value="OAY34173.1"/>
    <property type="molecule type" value="Genomic_DNA"/>
</dbReference>
<dbReference type="Pfam" id="PF08590">
    <property type="entry name" value="DUF1771"/>
    <property type="match status" value="1"/>
</dbReference>
<dbReference type="InterPro" id="IPR002625">
    <property type="entry name" value="Smr_dom"/>
</dbReference>
<dbReference type="SMART" id="SM00463">
    <property type="entry name" value="SMR"/>
    <property type="match status" value="1"/>
</dbReference>
<dbReference type="InterPro" id="IPR013899">
    <property type="entry name" value="DUF1771"/>
</dbReference>
<gene>
    <name evidence="3" type="ORF">MANES_13G155500v8</name>
</gene>
<dbReference type="SUPFAM" id="SSF160443">
    <property type="entry name" value="SMR domain-like"/>
    <property type="match status" value="1"/>
</dbReference>
<reference evidence="4" key="1">
    <citation type="journal article" date="2016" name="Nat. Biotechnol.">
        <title>Sequencing wild and cultivated cassava and related species reveals extensive interspecific hybridization and genetic diversity.</title>
        <authorList>
            <person name="Bredeson J.V."/>
            <person name="Lyons J.B."/>
            <person name="Prochnik S.E."/>
            <person name="Wu G.A."/>
            <person name="Ha C.M."/>
            <person name="Edsinger-Gonzales E."/>
            <person name="Grimwood J."/>
            <person name="Schmutz J."/>
            <person name="Rabbi I.Y."/>
            <person name="Egesi C."/>
            <person name="Nauluvula P."/>
            <person name="Lebot V."/>
            <person name="Ndunguru J."/>
            <person name="Mkamilo G."/>
            <person name="Bart R.S."/>
            <person name="Setter T.L."/>
            <person name="Gleadow R.M."/>
            <person name="Kulakow P."/>
            <person name="Ferguson M.E."/>
            <person name="Rounsley S."/>
            <person name="Rokhsar D.S."/>
        </authorList>
    </citation>
    <scope>NUCLEOTIDE SEQUENCE [LARGE SCALE GENOMIC DNA]</scope>
    <source>
        <strain evidence="4">cv. AM560-2</strain>
    </source>
</reference>
<feature type="domain" description="Smr" evidence="2">
    <location>
        <begin position="323"/>
        <end position="439"/>
    </location>
</feature>
<keyword evidence="4" id="KW-1185">Reference proteome</keyword>
<protein>
    <recommendedName>
        <fullName evidence="2">Smr domain-containing protein</fullName>
    </recommendedName>
</protein>
<dbReference type="SMART" id="SM01162">
    <property type="entry name" value="DUF1771"/>
    <property type="match status" value="1"/>
</dbReference>
<feature type="region of interest" description="Disordered" evidence="1">
    <location>
        <begin position="1"/>
        <end position="54"/>
    </location>
</feature>
<dbReference type="AlphaFoldDB" id="A0A2C9UTB4"/>
<evidence type="ECO:0000313" key="3">
    <source>
        <dbReference type="EMBL" id="OAY34173.1"/>
    </source>
</evidence>
<dbReference type="Proteomes" id="UP000091857">
    <property type="component" value="Chromosome 13"/>
</dbReference>
<evidence type="ECO:0000259" key="2">
    <source>
        <dbReference type="PROSITE" id="PS50828"/>
    </source>
</evidence>
<evidence type="ECO:0000256" key="1">
    <source>
        <dbReference type="SAM" id="MobiDB-lite"/>
    </source>
</evidence>
<accession>A0A2C9UTB4</accession>
<dbReference type="OMA" id="MNSWADD"/>
<comment type="caution">
    <text evidence="3">The sequence shown here is derived from an EMBL/GenBank/DDBJ whole genome shotgun (WGS) entry which is preliminary data.</text>
</comment>
<dbReference type="Gramene" id="Manes.13G155500.1.v8.1">
    <property type="protein sequence ID" value="Manes.13G155500.1.v8.1.CDS"/>
    <property type="gene ID" value="Manes.13G155500.v8.1"/>
</dbReference>